<organism evidence="2 3">
    <name type="scientific">Eumeta variegata</name>
    <name type="common">Bagworm moth</name>
    <name type="synonym">Eumeta japonica</name>
    <dbReference type="NCBI Taxonomy" id="151549"/>
    <lineage>
        <taxon>Eukaryota</taxon>
        <taxon>Metazoa</taxon>
        <taxon>Ecdysozoa</taxon>
        <taxon>Arthropoda</taxon>
        <taxon>Hexapoda</taxon>
        <taxon>Insecta</taxon>
        <taxon>Pterygota</taxon>
        <taxon>Neoptera</taxon>
        <taxon>Endopterygota</taxon>
        <taxon>Lepidoptera</taxon>
        <taxon>Glossata</taxon>
        <taxon>Ditrysia</taxon>
        <taxon>Tineoidea</taxon>
        <taxon>Psychidae</taxon>
        <taxon>Oiketicinae</taxon>
        <taxon>Eumeta</taxon>
    </lineage>
</organism>
<reference evidence="2 3" key="1">
    <citation type="journal article" date="2019" name="Commun. Biol.">
        <title>The bagworm genome reveals a unique fibroin gene that provides high tensile strength.</title>
        <authorList>
            <person name="Kono N."/>
            <person name="Nakamura H."/>
            <person name="Ohtoshi R."/>
            <person name="Tomita M."/>
            <person name="Numata K."/>
            <person name="Arakawa K."/>
        </authorList>
    </citation>
    <scope>NUCLEOTIDE SEQUENCE [LARGE SCALE GENOMIC DNA]</scope>
</reference>
<evidence type="ECO:0000313" key="3">
    <source>
        <dbReference type="Proteomes" id="UP000299102"/>
    </source>
</evidence>
<keyword evidence="3" id="KW-1185">Reference proteome</keyword>
<feature type="transmembrane region" description="Helical" evidence="1">
    <location>
        <begin position="16"/>
        <end position="38"/>
    </location>
</feature>
<dbReference type="AlphaFoldDB" id="A0A4C1W4X1"/>
<protein>
    <submittedName>
        <fullName evidence="2">Uncharacterized protein</fullName>
    </submittedName>
</protein>
<comment type="caution">
    <text evidence="2">The sequence shown here is derived from an EMBL/GenBank/DDBJ whole genome shotgun (WGS) entry which is preliminary data.</text>
</comment>
<evidence type="ECO:0000256" key="1">
    <source>
        <dbReference type="SAM" id="Phobius"/>
    </source>
</evidence>
<keyword evidence="1" id="KW-1133">Transmembrane helix</keyword>
<name>A0A4C1W4X1_EUMVA</name>
<evidence type="ECO:0000313" key="2">
    <source>
        <dbReference type="EMBL" id="GBP45155.1"/>
    </source>
</evidence>
<dbReference type="EMBL" id="BGZK01000465">
    <property type="protein sequence ID" value="GBP45155.1"/>
    <property type="molecule type" value="Genomic_DNA"/>
</dbReference>
<dbReference type="Proteomes" id="UP000299102">
    <property type="component" value="Unassembled WGS sequence"/>
</dbReference>
<keyword evidence="1" id="KW-0472">Membrane</keyword>
<proteinExistence type="predicted"/>
<gene>
    <name evidence="2" type="ORF">EVAR_95806_1</name>
</gene>
<sequence>MSKIPHTHNETQQRKLLYFVKAVTPVNAVVILAIVLLLKKFNNRTEQYTPTSGHHRHTREGHAALASLPVRITHAASVSIAEIDACFPERLAVMAPPPSRSDDVAR</sequence>
<accession>A0A4C1W4X1</accession>
<keyword evidence="1" id="KW-0812">Transmembrane</keyword>